<reference evidence="2 3" key="1">
    <citation type="submission" date="2016-12" db="EMBL/GenBank/DDBJ databases">
        <title>Genome sequencing of Methylocaldum marinum.</title>
        <authorList>
            <person name="Takeuchi M."/>
            <person name="Kamagata Y."/>
            <person name="Hiraoka S."/>
            <person name="Oshima K."/>
            <person name="Hattori M."/>
            <person name="Iwasaki W."/>
        </authorList>
    </citation>
    <scope>NUCLEOTIDE SEQUENCE [LARGE SCALE GENOMIC DNA]</scope>
    <source>
        <strain evidence="2 3">S8</strain>
    </source>
</reference>
<dbReference type="AlphaFoldDB" id="A0A250KV00"/>
<feature type="region of interest" description="Disordered" evidence="1">
    <location>
        <begin position="64"/>
        <end position="96"/>
    </location>
</feature>
<gene>
    <name evidence="2" type="ORF">sS8_3475</name>
</gene>
<dbReference type="EMBL" id="AP017928">
    <property type="protein sequence ID" value="BBA35412.1"/>
    <property type="molecule type" value="Genomic_DNA"/>
</dbReference>
<sequence>MGAEGRGTFEYLAHQATGEVIVWTGHGRPLCLCGEKLQDLMTYGGTFGNRHCTPARLCSGGLWRKPDLGQNTPVRQPKSRKVESLGYPNLSPPPRI</sequence>
<dbReference type="Proteomes" id="UP000266313">
    <property type="component" value="Chromosome"/>
</dbReference>
<dbReference type="KEGG" id="mmai:sS8_3475"/>
<evidence type="ECO:0000256" key="1">
    <source>
        <dbReference type="SAM" id="MobiDB-lite"/>
    </source>
</evidence>
<evidence type="ECO:0000313" key="3">
    <source>
        <dbReference type="Proteomes" id="UP000266313"/>
    </source>
</evidence>
<organism evidence="2 3">
    <name type="scientific">Methylocaldum marinum</name>
    <dbReference type="NCBI Taxonomy" id="1432792"/>
    <lineage>
        <taxon>Bacteria</taxon>
        <taxon>Pseudomonadati</taxon>
        <taxon>Pseudomonadota</taxon>
        <taxon>Gammaproteobacteria</taxon>
        <taxon>Methylococcales</taxon>
        <taxon>Methylococcaceae</taxon>
        <taxon>Methylocaldum</taxon>
    </lineage>
</organism>
<name>A0A250KV00_9GAMM</name>
<evidence type="ECO:0000313" key="2">
    <source>
        <dbReference type="EMBL" id="BBA35412.1"/>
    </source>
</evidence>
<keyword evidence="3" id="KW-1185">Reference proteome</keyword>
<proteinExistence type="predicted"/>
<accession>A0A250KV00</accession>
<protein>
    <submittedName>
        <fullName evidence="2">Uncharacterized protein</fullName>
    </submittedName>
</protein>